<organism evidence="1 2">
    <name type="scientific">Pterulicium gracile</name>
    <dbReference type="NCBI Taxonomy" id="1884261"/>
    <lineage>
        <taxon>Eukaryota</taxon>
        <taxon>Fungi</taxon>
        <taxon>Dikarya</taxon>
        <taxon>Basidiomycota</taxon>
        <taxon>Agaricomycotina</taxon>
        <taxon>Agaricomycetes</taxon>
        <taxon>Agaricomycetidae</taxon>
        <taxon>Agaricales</taxon>
        <taxon>Pleurotineae</taxon>
        <taxon>Pterulaceae</taxon>
        <taxon>Pterulicium</taxon>
    </lineage>
</organism>
<keyword evidence="2" id="KW-1185">Reference proteome</keyword>
<sequence length="69" mass="7747">MAQVGRAGLRSLEMPNPLHPDAFQRIATSYADHDRAFRDVGSITLTYSSYRVVVHLRNTSYRAVLRAAV</sequence>
<evidence type="ECO:0000313" key="1">
    <source>
        <dbReference type="EMBL" id="TFK98353.1"/>
    </source>
</evidence>
<dbReference type="Proteomes" id="UP000305067">
    <property type="component" value="Unassembled WGS sequence"/>
</dbReference>
<dbReference type="EMBL" id="ML178840">
    <property type="protein sequence ID" value="TFK98353.1"/>
    <property type="molecule type" value="Genomic_DNA"/>
</dbReference>
<protein>
    <submittedName>
        <fullName evidence="1">Uncharacterized protein</fullName>
    </submittedName>
</protein>
<reference evidence="1 2" key="1">
    <citation type="journal article" date="2019" name="Nat. Ecol. Evol.">
        <title>Megaphylogeny resolves global patterns of mushroom evolution.</title>
        <authorList>
            <person name="Varga T."/>
            <person name="Krizsan K."/>
            <person name="Foldi C."/>
            <person name="Dima B."/>
            <person name="Sanchez-Garcia M."/>
            <person name="Sanchez-Ramirez S."/>
            <person name="Szollosi G.J."/>
            <person name="Szarkandi J.G."/>
            <person name="Papp V."/>
            <person name="Albert L."/>
            <person name="Andreopoulos W."/>
            <person name="Angelini C."/>
            <person name="Antonin V."/>
            <person name="Barry K.W."/>
            <person name="Bougher N.L."/>
            <person name="Buchanan P."/>
            <person name="Buyck B."/>
            <person name="Bense V."/>
            <person name="Catcheside P."/>
            <person name="Chovatia M."/>
            <person name="Cooper J."/>
            <person name="Damon W."/>
            <person name="Desjardin D."/>
            <person name="Finy P."/>
            <person name="Geml J."/>
            <person name="Haridas S."/>
            <person name="Hughes K."/>
            <person name="Justo A."/>
            <person name="Karasinski D."/>
            <person name="Kautmanova I."/>
            <person name="Kiss B."/>
            <person name="Kocsube S."/>
            <person name="Kotiranta H."/>
            <person name="LaButti K.M."/>
            <person name="Lechner B.E."/>
            <person name="Liimatainen K."/>
            <person name="Lipzen A."/>
            <person name="Lukacs Z."/>
            <person name="Mihaltcheva S."/>
            <person name="Morgado L.N."/>
            <person name="Niskanen T."/>
            <person name="Noordeloos M.E."/>
            <person name="Ohm R.A."/>
            <person name="Ortiz-Santana B."/>
            <person name="Ovrebo C."/>
            <person name="Racz N."/>
            <person name="Riley R."/>
            <person name="Savchenko A."/>
            <person name="Shiryaev A."/>
            <person name="Soop K."/>
            <person name="Spirin V."/>
            <person name="Szebenyi C."/>
            <person name="Tomsovsky M."/>
            <person name="Tulloss R.E."/>
            <person name="Uehling J."/>
            <person name="Grigoriev I.V."/>
            <person name="Vagvolgyi C."/>
            <person name="Papp T."/>
            <person name="Martin F.M."/>
            <person name="Miettinen O."/>
            <person name="Hibbett D.S."/>
            <person name="Nagy L.G."/>
        </authorList>
    </citation>
    <scope>NUCLEOTIDE SEQUENCE [LARGE SCALE GENOMIC DNA]</scope>
    <source>
        <strain evidence="1 2">CBS 309.79</strain>
    </source>
</reference>
<dbReference type="AlphaFoldDB" id="A0A5C3QJ46"/>
<proteinExistence type="predicted"/>
<evidence type="ECO:0000313" key="2">
    <source>
        <dbReference type="Proteomes" id="UP000305067"/>
    </source>
</evidence>
<gene>
    <name evidence="1" type="ORF">BDV98DRAFT_210414</name>
</gene>
<accession>A0A5C3QJ46</accession>
<name>A0A5C3QJ46_9AGAR</name>